<name>W7THY6_9STRA</name>
<evidence type="ECO:0000313" key="3">
    <source>
        <dbReference type="Proteomes" id="UP000019335"/>
    </source>
</evidence>
<dbReference type="PANTHER" id="PTHR10612">
    <property type="entry name" value="APOLIPOPROTEIN D"/>
    <property type="match status" value="1"/>
</dbReference>
<proteinExistence type="predicted"/>
<dbReference type="SUPFAM" id="SSF50814">
    <property type="entry name" value="Lipocalins"/>
    <property type="match status" value="1"/>
</dbReference>
<evidence type="ECO:0000313" key="2">
    <source>
        <dbReference type="EMBL" id="EWM25717.1"/>
    </source>
</evidence>
<comment type="caution">
    <text evidence="2">The sequence shown here is derived from an EMBL/GenBank/DDBJ whole genome shotgun (WGS) entry which is preliminary data.</text>
</comment>
<evidence type="ECO:0000256" key="1">
    <source>
        <dbReference type="SAM" id="SignalP"/>
    </source>
</evidence>
<dbReference type="GO" id="GO:0006629">
    <property type="term" value="P:lipid metabolic process"/>
    <property type="evidence" value="ECO:0007669"/>
    <property type="project" value="TreeGrafter"/>
</dbReference>
<dbReference type="Gene3D" id="2.40.128.20">
    <property type="match status" value="1"/>
</dbReference>
<keyword evidence="1" id="KW-0732">Signal</keyword>
<dbReference type="OrthoDB" id="565904at2759"/>
<organism evidence="2 3">
    <name type="scientific">Nannochloropsis gaditana</name>
    <dbReference type="NCBI Taxonomy" id="72520"/>
    <lineage>
        <taxon>Eukaryota</taxon>
        <taxon>Sar</taxon>
        <taxon>Stramenopiles</taxon>
        <taxon>Ochrophyta</taxon>
        <taxon>Eustigmatophyceae</taxon>
        <taxon>Eustigmatales</taxon>
        <taxon>Monodopsidaceae</taxon>
        <taxon>Nannochloropsis</taxon>
    </lineage>
</organism>
<dbReference type="GO" id="GO:0005737">
    <property type="term" value="C:cytoplasm"/>
    <property type="evidence" value="ECO:0007669"/>
    <property type="project" value="TreeGrafter"/>
</dbReference>
<reference evidence="2 3" key="1">
    <citation type="journal article" date="2014" name="Mol. Plant">
        <title>Chromosome Scale Genome Assembly and Transcriptome Profiling of Nannochloropsis gaditana in Nitrogen Depletion.</title>
        <authorList>
            <person name="Corteggiani Carpinelli E."/>
            <person name="Telatin A."/>
            <person name="Vitulo N."/>
            <person name="Forcato C."/>
            <person name="D'Angelo M."/>
            <person name="Schiavon R."/>
            <person name="Vezzi A."/>
            <person name="Giacometti G.M."/>
            <person name="Morosinotto T."/>
            <person name="Valle G."/>
        </authorList>
    </citation>
    <scope>NUCLEOTIDE SEQUENCE [LARGE SCALE GENOMIC DNA]</scope>
    <source>
        <strain evidence="2 3">B-31</strain>
    </source>
</reference>
<dbReference type="AlphaFoldDB" id="W7THY6"/>
<protein>
    <submittedName>
        <fullName evidence="2">Sugar nucleotide epimerase</fullName>
    </submittedName>
</protein>
<dbReference type="InterPro" id="IPR012674">
    <property type="entry name" value="Calycin"/>
</dbReference>
<gene>
    <name evidence="2" type="ORF">Naga_100154g10</name>
</gene>
<dbReference type="GO" id="GO:0000302">
    <property type="term" value="P:response to reactive oxygen species"/>
    <property type="evidence" value="ECO:0007669"/>
    <property type="project" value="TreeGrafter"/>
</dbReference>
<dbReference type="PANTHER" id="PTHR10612:SF34">
    <property type="entry name" value="APOLIPOPROTEIN D"/>
    <property type="match status" value="1"/>
</dbReference>
<dbReference type="Proteomes" id="UP000019335">
    <property type="component" value="Chromosome 10"/>
</dbReference>
<dbReference type="EMBL" id="AZIL01000837">
    <property type="protein sequence ID" value="EWM25717.1"/>
    <property type="molecule type" value="Genomic_DNA"/>
</dbReference>
<sequence length="235" mass="25675">MRTTVSASIYAILLTATAAPVLADFSFDKAWFHGGDGGACKTVVPQNPVNLQEYASKRWYIHQQMATQAGNPNGEWNSCVYAEYTIKSPNNVAVHNYANEGGVNNIIREADLCATVRDPENDPGRLAVGPCFLEFANRLLYGPYFIVAYDEAEGYALISGGSPTIPTKDGLCTTQRGFNNAGLWIFSRSNVRDEALIQKLRGIAVEKGFDVDVLEDVQHEGCTYRPSSEPAGLRT</sequence>
<feature type="chain" id="PRO_5004900666" evidence="1">
    <location>
        <begin position="24"/>
        <end position="235"/>
    </location>
</feature>
<accession>W7THY6</accession>
<keyword evidence="3" id="KW-1185">Reference proteome</keyword>
<feature type="signal peptide" evidence="1">
    <location>
        <begin position="1"/>
        <end position="23"/>
    </location>
</feature>